<sequence>MFTSKFVRGAALVLIGLRIALAAPTQTTSIDPRCPQPWTTTVTETLSIIAPTTTGPLETTTFTVTELSYPLTTSTSVGTYVYSGPVYTATPIYTTEYTTTYITLNVYSDFKGPFPSDCAYQ</sequence>
<dbReference type="Proteomes" id="UP000639403">
    <property type="component" value="Unassembled WGS sequence"/>
</dbReference>
<comment type="caution">
    <text evidence="2">The sequence shown here is derived from an EMBL/GenBank/DDBJ whole genome shotgun (WGS) entry which is preliminary data.</text>
</comment>
<evidence type="ECO:0000313" key="3">
    <source>
        <dbReference type="Proteomes" id="UP000639403"/>
    </source>
</evidence>
<accession>A0A8H7P3L8</accession>
<proteinExistence type="predicted"/>
<feature type="signal peptide" evidence="1">
    <location>
        <begin position="1"/>
        <end position="22"/>
    </location>
</feature>
<name>A0A8H7P3L8_9APHY</name>
<dbReference type="EMBL" id="JADOXO010000072">
    <property type="protein sequence ID" value="KAF9815287.1"/>
    <property type="molecule type" value="Genomic_DNA"/>
</dbReference>
<organism evidence="2 3">
    <name type="scientific">Rhodonia placenta</name>
    <dbReference type="NCBI Taxonomy" id="104341"/>
    <lineage>
        <taxon>Eukaryota</taxon>
        <taxon>Fungi</taxon>
        <taxon>Dikarya</taxon>
        <taxon>Basidiomycota</taxon>
        <taxon>Agaricomycotina</taxon>
        <taxon>Agaricomycetes</taxon>
        <taxon>Polyporales</taxon>
        <taxon>Adustoporiaceae</taxon>
        <taxon>Rhodonia</taxon>
    </lineage>
</organism>
<protein>
    <submittedName>
        <fullName evidence="2">Uncharacterized protein</fullName>
    </submittedName>
</protein>
<reference evidence="2" key="1">
    <citation type="submission" date="2020-11" db="EMBL/GenBank/DDBJ databases">
        <authorList>
            <person name="Koelle M."/>
            <person name="Horta M.A.C."/>
            <person name="Nowrousian M."/>
            <person name="Ohm R.A."/>
            <person name="Benz P."/>
            <person name="Pilgard A."/>
        </authorList>
    </citation>
    <scope>NUCLEOTIDE SEQUENCE</scope>
    <source>
        <strain evidence="2">FPRL280</strain>
    </source>
</reference>
<reference evidence="2" key="2">
    <citation type="journal article" name="Front. Microbiol.">
        <title>Degradative Capacity of Two Strains of Rhodonia placenta: From Phenotype to Genotype.</title>
        <authorList>
            <person name="Kolle M."/>
            <person name="Horta M.A.C."/>
            <person name="Nowrousian M."/>
            <person name="Ohm R.A."/>
            <person name="Benz J.P."/>
            <person name="Pilgard A."/>
        </authorList>
    </citation>
    <scope>NUCLEOTIDE SEQUENCE</scope>
    <source>
        <strain evidence="2">FPRL280</strain>
    </source>
</reference>
<gene>
    <name evidence="2" type="ORF">IEO21_04650</name>
</gene>
<dbReference type="AlphaFoldDB" id="A0A8H7P3L8"/>
<evidence type="ECO:0000256" key="1">
    <source>
        <dbReference type="SAM" id="SignalP"/>
    </source>
</evidence>
<evidence type="ECO:0000313" key="2">
    <source>
        <dbReference type="EMBL" id="KAF9815287.1"/>
    </source>
</evidence>
<feature type="chain" id="PRO_5034094525" evidence="1">
    <location>
        <begin position="23"/>
        <end position="121"/>
    </location>
</feature>
<keyword evidence="1" id="KW-0732">Signal</keyword>